<dbReference type="AlphaFoldDB" id="A0A0R2LH42"/>
<reference evidence="2 3" key="1">
    <citation type="journal article" date="2015" name="Genome Announc.">
        <title>Expanding the biotechnology potential of lactobacilli through comparative genomics of 213 strains and associated genera.</title>
        <authorList>
            <person name="Sun Z."/>
            <person name="Harris H.M."/>
            <person name="McCann A."/>
            <person name="Guo C."/>
            <person name="Argimon S."/>
            <person name="Zhang W."/>
            <person name="Yang X."/>
            <person name="Jeffery I.B."/>
            <person name="Cooney J.C."/>
            <person name="Kagawa T.F."/>
            <person name="Liu W."/>
            <person name="Song Y."/>
            <person name="Salvetti E."/>
            <person name="Wrobel A."/>
            <person name="Rasinkangas P."/>
            <person name="Parkhill J."/>
            <person name="Rea M.C."/>
            <person name="O'Sullivan O."/>
            <person name="Ritari J."/>
            <person name="Douillard F.P."/>
            <person name="Paul Ross R."/>
            <person name="Yang R."/>
            <person name="Briner A.E."/>
            <person name="Felis G.E."/>
            <person name="de Vos W.M."/>
            <person name="Barrangou R."/>
            <person name="Klaenhammer T.R."/>
            <person name="Caufield P.W."/>
            <person name="Cui Y."/>
            <person name="Zhang H."/>
            <person name="O'Toole P.W."/>
        </authorList>
    </citation>
    <scope>NUCLEOTIDE SEQUENCE [LARGE SCALE GENOMIC DNA]</scope>
    <source>
        <strain evidence="2 3">DSM 24716</strain>
    </source>
</reference>
<evidence type="ECO:0000313" key="2">
    <source>
        <dbReference type="EMBL" id="KRO00881.1"/>
    </source>
</evidence>
<name>A0A0R2LH42_9LACO</name>
<evidence type="ECO:0000256" key="1">
    <source>
        <dbReference type="SAM" id="Coils"/>
    </source>
</evidence>
<dbReference type="STRING" id="993692.IV57_GL000203"/>
<proteinExistence type="predicted"/>
<dbReference type="OrthoDB" id="2328965at2"/>
<keyword evidence="3" id="KW-1185">Reference proteome</keyword>
<dbReference type="Proteomes" id="UP000051006">
    <property type="component" value="Unassembled WGS sequence"/>
</dbReference>
<accession>A0A0R2LH42</accession>
<keyword evidence="1" id="KW-0175">Coiled coil</keyword>
<gene>
    <name evidence="2" type="ORF">IV57_GL000203</name>
</gene>
<dbReference type="RefSeq" id="WP_057879618.1">
    <property type="nucleotide sequence ID" value="NZ_JQCF01000001.1"/>
</dbReference>
<feature type="coiled-coil region" evidence="1">
    <location>
        <begin position="94"/>
        <end position="130"/>
    </location>
</feature>
<evidence type="ECO:0000313" key="3">
    <source>
        <dbReference type="Proteomes" id="UP000051006"/>
    </source>
</evidence>
<protein>
    <submittedName>
        <fullName evidence="2">Uncharacterized protein</fullName>
    </submittedName>
</protein>
<comment type="caution">
    <text evidence="2">The sequence shown here is derived from an EMBL/GenBank/DDBJ whole genome shotgun (WGS) entry which is preliminary data.</text>
</comment>
<dbReference type="PATRIC" id="fig|993692.3.peg.205"/>
<sequence length="137" mass="15274">MSQIAVIVKDGIISDYADENSAQAQMRLNVGWILVDSDPAFSVEEKNLWTVRSEDNALVHKSTNQTSAEEKNSVLTKLTLKNLSLKSDMADMNKIQTAQTLQNLQDEKDKEDQQKVITNLTMQLMKLSNNSISGSTN</sequence>
<organism evidence="2 3">
    <name type="scientific">Companilactobacillus kimchiensis</name>
    <dbReference type="NCBI Taxonomy" id="993692"/>
    <lineage>
        <taxon>Bacteria</taxon>
        <taxon>Bacillati</taxon>
        <taxon>Bacillota</taxon>
        <taxon>Bacilli</taxon>
        <taxon>Lactobacillales</taxon>
        <taxon>Lactobacillaceae</taxon>
        <taxon>Companilactobacillus</taxon>
    </lineage>
</organism>
<dbReference type="EMBL" id="JQCF01000001">
    <property type="protein sequence ID" value="KRO00881.1"/>
    <property type="molecule type" value="Genomic_DNA"/>
</dbReference>